<dbReference type="OrthoDB" id="435275at2759"/>
<evidence type="ECO:0000313" key="2">
    <source>
        <dbReference type="EMBL" id="KAF6148013.1"/>
    </source>
</evidence>
<evidence type="ECO:0008006" key="4">
    <source>
        <dbReference type="Google" id="ProtNLM"/>
    </source>
</evidence>
<dbReference type="InterPro" id="IPR024943">
    <property type="entry name" value="Enhancer_polycomb"/>
</dbReference>
<dbReference type="GO" id="GO:0035267">
    <property type="term" value="C:NuA4 histone acetyltransferase complex"/>
    <property type="evidence" value="ECO:0007669"/>
    <property type="project" value="InterPro"/>
</dbReference>
<accession>A0A7J7LZH1</accession>
<proteinExistence type="predicted"/>
<organism evidence="2 3">
    <name type="scientific">Kingdonia uniflora</name>
    <dbReference type="NCBI Taxonomy" id="39325"/>
    <lineage>
        <taxon>Eukaryota</taxon>
        <taxon>Viridiplantae</taxon>
        <taxon>Streptophyta</taxon>
        <taxon>Embryophyta</taxon>
        <taxon>Tracheophyta</taxon>
        <taxon>Spermatophyta</taxon>
        <taxon>Magnoliopsida</taxon>
        <taxon>Ranunculales</taxon>
        <taxon>Circaeasteraceae</taxon>
        <taxon>Kingdonia</taxon>
    </lineage>
</organism>
<protein>
    <recommendedName>
        <fullName evidence="4">Enhancer of polycomb-like protein</fullName>
    </recommendedName>
</protein>
<dbReference type="AlphaFoldDB" id="A0A7J7LZH1"/>
<reference evidence="2 3" key="1">
    <citation type="journal article" date="2020" name="IScience">
        <title>Genome Sequencing of the Endangered Kingdonia uniflora (Circaeasteraceae, Ranunculales) Reveals Potential Mechanisms of Evolutionary Specialization.</title>
        <authorList>
            <person name="Sun Y."/>
            <person name="Deng T."/>
            <person name="Zhang A."/>
            <person name="Moore M.J."/>
            <person name="Landis J.B."/>
            <person name="Lin N."/>
            <person name="Zhang H."/>
            <person name="Zhang X."/>
            <person name="Huang J."/>
            <person name="Zhang X."/>
            <person name="Sun H."/>
            <person name="Wang H."/>
        </authorList>
    </citation>
    <scope>NUCLEOTIDE SEQUENCE [LARGE SCALE GENOMIC DNA]</scope>
    <source>
        <strain evidence="2">TB1705</strain>
        <tissue evidence="2">Leaf</tissue>
    </source>
</reference>
<evidence type="ECO:0000256" key="1">
    <source>
        <dbReference type="SAM" id="MobiDB-lite"/>
    </source>
</evidence>
<feature type="region of interest" description="Disordered" evidence="1">
    <location>
        <begin position="653"/>
        <end position="682"/>
    </location>
</feature>
<dbReference type="Proteomes" id="UP000541444">
    <property type="component" value="Unassembled WGS sequence"/>
</dbReference>
<name>A0A7J7LZH1_9MAGN</name>
<evidence type="ECO:0000313" key="3">
    <source>
        <dbReference type="Proteomes" id="UP000541444"/>
    </source>
</evidence>
<keyword evidence="3" id="KW-1185">Reference proteome</keyword>
<comment type="caution">
    <text evidence="2">The sequence shown here is derived from an EMBL/GenBank/DDBJ whole genome shotgun (WGS) entry which is preliminary data.</text>
</comment>
<dbReference type="EMBL" id="JACGCM010001859">
    <property type="protein sequence ID" value="KAF6148013.1"/>
    <property type="molecule type" value="Genomic_DNA"/>
</dbReference>
<dbReference type="GO" id="GO:0006357">
    <property type="term" value="P:regulation of transcription by RNA polymerase II"/>
    <property type="evidence" value="ECO:0007669"/>
    <property type="project" value="InterPro"/>
</dbReference>
<dbReference type="PANTHER" id="PTHR14898">
    <property type="entry name" value="ENHANCER OF POLYCOMB"/>
    <property type="match status" value="1"/>
</dbReference>
<sequence length="695" mass="79904">MPSVGMRRSTRVFVPKLVAKDSDEARNLRSTKQFFSPDRILDNTRKVHLLEMEDKRIDIVYTRKRRKLLSGNMFVSSSSLAQSQFVNKERMFGKKYFRKRWRNVELGYLDMVREISWGTTSILHVLVDTSNGFRFTDFLVSVLSYMRKSRLRLSQLVAFMCSEPICQVFSQHGLHFFPPKGPFSRISSKRDVVSPGVCQIFAAKKFMPLFSVNFSAMPSWFMGVHVGILLRCLFPLNGPMMHLMGLAKTCHGVTDDEISLSCVPTEIVSCGGDVIGSDGLSVKKRKVEFVVRGSDSPGRGSFSRPNVNFRNIRKRRSSMRSRKARIPTSMRWHCGTLQDNLGKIIRSNNERSSAIGSDSFEIENRLTSSSPLIPNHSQTIPVQKNLCSNLRDLRFTLDELSQNIDSASCSANVLVFESDKCYREEGATVTLELSSSNEWCIMVYRQGSTRYTLKAEEMRPSIINRFTHAIIWTGANGWKLEFPDRRDWMVFKEIFNECRSRNYEVPSPRAIPVPGVYEVPSYDDIEFGHFVRPNDYIKSFNDELSRTLEKMTPIYDMDSDDVELLQNLSNGLCDGEHRAPEYQLSVRNFEFMIDVFEKGCYYSPSGTYEESTAVDVCQNLGSRDVVVAVHQHWLSKRKQKPLLRVFQLYPPPKKAQSMQEPTTRRKRSRIKQAHQYGKGKQQSPLERMSFLWLLS</sequence>
<gene>
    <name evidence="2" type="ORF">GIB67_024188</name>
</gene>